<feature type="non-terminal residue" evidence="2">
    <location>
        <position position="1"/>
    </location>
</feature>
<proteinExistence type="predicted"/>
<sequence>VFLRDGVDEYGHTNNLAHPALTSLIINFFYTGSSSLRQLFPEVFRVEVLRVTVAIAAMALKVILNEVASSQGGVSFRVGTYMLVYLEILGLMKKCDTSVTHTEKTRSLRVKWASLGR</sequence>
<dbReference type="OrthoDB" id="3070412at2759"/>
<evidence type="ECO:0000259" key="1">
    <source>
        <dbReference type="Pfam" id="PF20149"/>
    </source>
</evidence>
<name>A0A0C9ZBS8_9AGAM</name>
<accession>A0A0C9ZBS8</accession>
<dbReference type="EMBL" id="KN833775">
    <property type="protein sequence ID" value="KIK19917.1"/>
    <property type="molecule type" value="Genomic_DNA"/>
</dbReference>
<keyword evidence="3" id="KW-1185">Reference proteome</keyword>
<evidence type="ECO:0000313" key="3">
    <source>
        <dbReference type="Proteomes" id="UP000054018"/>
    </source>
</evidence>
<dbReference type="InterPro" id="IPR045341">
    <property type="entry name" value="DUF6532"/>
</dbReference>
<dbReference type="AlphaFoldDB" id="A0A0C9ZBS8"/>
<reference evidence="2 3" key="1">
    <citation type="submission" date="2014-04" db="EMBL/GenBank/DDBJ databases">
        <authorList>
            <consortium name="DOE Joint Genome Institute"/>
            <person name="Kuo A."/>
            <person name="Kohler A."/>
            <person name="Costa M.D."/>
            <person name="Nagy L.G."/>
            <person name="Floudas D."/>
            <person name="Copeland A."/>
            <person name="Barry K.W."/>
            <person name="Cichocki N."/>
            <person name="Veneault-Fourrey C."/>
            <person name="LaButti K."/>
            <person name="Lindquist E.A."/>
            <person name="Lipzen A."/>
            <person name="Lundell T."/>
            <person name="Morin E."/>
            <person name="Murat C."/>
            <person name="Sun H."/>
            <person name="Tunlid A."/>
            <person name="Henrissat B."/>
            <person name="Grigoriev I.V."/>
            <person name="Hibbett D.S."/>
            <person name="Martin F."/>
            <person name="Nordberg H.P."/>
            <person name="Cantor M.N."/>
            <person name="Hua S.X."/>
        </authorList>
    </citation>
    <scope>NUCLEOTIDE SEQUENCE [LARGE SCALE GENOMIC DNA]</scope>
    <source>
        <strain evidence="2 3">441</strain>
    </source>
</reference>
<evidence type="ECO:0000313" key="2">
    <source>
        <dbReference type="EMBL" id="KIK19917.1"/>
    </source>
</evidence>
<gene>
    <name evidence="2" type="ORF">PISMIDRAFT_106687</name>
</gene>
<feature type="domain" description="DUF6532" evidence="1">
    <location>
        <begin position="5"/>
        <end position="94"/>
    </location>
</feature>
<dbReference type="Proteomes" id="UP000054018">
    <property type="component" value="Unassembled WGS sequence"/>
</dbReference>
<dbReference type="STRING" id="765257.A0A0C9ZBS8"/>
<dbReference type="HOGENOM" id="CLU_060373_1_0_1"/>
<reference evidence="3" key="2">
    <citation type="submission" date="2015-01" db="EMBL/GenBank/DDBJ databases">
        <title>Evolutionary Origins and Diversification of the Mycorrhizal Mutualists.</title>
        <authorList>
            <consortium name="DOE Joint Genome Institute"/>
            <consortium name="Mycorrhizal Genomics Consortium"/>
            <person name="Kohler A."/>
            <person name="Kuo A."/>
            <person name="Nagy L.G."/>
            <person name="Floudas D."/>
            <person name="Copeland A."/>
            <person name="Barry K.W."/>
            <person name="Cichocki N."/>
            <person name="Veneault-Fourrey C."/>
            <person name="LaButti K."/>
            <person name="Lindquist E.A."/>
            <person name="Lipzen A."/>
            <person name="Lundell T."/>
            <person name="Morin E."/>
            <person name="Murat C."/>
            <person name="Riley R."/>
            <person name="Ohm R."/>
            <person name="Sun H."/>
            <person name="Tunlid A."/>
            <person name="Henrissat B."/>
            <person name="Grigoriev I.V."/>
            <person name="Hibbett D.S."/>
            <person name="Martin F."/>
        </authorList>
    </citation>
    <scope>NUCLEOTIDE SEQUENCE [LARGE SCALE GENOMIC DNA]</scope>
    <source>
        <strain evidence="3">441</strain>
    </source>
</reference>
<protein>
    <recommendedName>
        <fullName evidence="1">DUF6532 domain-containing protein</fullName>
    </recommendedName>
</protein>
<organism evidence="2 3">
    <name type="scientific">Pisolithus microcarpus 441</name>
    <dbReference type="NCBI Taxonomy" id="765257"/>
    <lineage>
        <taxon>Eukaryota</taxon>
        <taxon>Fungi</taxon>
        <taxon>Dikarya</taxon>
        <taxon>Basidiomycota</taxon>
        <taxon>Agaricomycotina</taxon>
        <taxon>Agaricomycetes</taxon>
        <taxon>Agaricomycetidae</taxon>
        <taxon>Boletales</taxon>
        <taxon>Sclerodermatineae</taxon>
        <taxon>Pisolithaceae</taxon>
        <taxon>Pisolithus</taxon>
    </lineage>
</organism>
<dbReference type="Pfam" id="PF20149">
    <property type="entry name" value="DUF6532"/>
    <property type="match status" value="1"/>
</dbReference>